<evidence type="ECO:0000256" key="1">
    <source>
        <dbReference type="ARBA" id="ARBA00023015"/>
    </source>
</evidence>
<dbReference type="RefSeq" id="WP_311771379.1">
    <property type="nucleotide sequence ID" value="NZ_JACHJQ010000007.1"/>
</dbReference>
<evidence type="ECO:0000256" key="3">
    <source>
        <dbReference type="ARBA" id="ARBA00023163"/>
    </source>
</evidence>
<sequence length="190" mass="20485">MLTAKGAATRERIVLGAAELIRGRGLSVGLDDIRGATSTSKSQLFHYFPDGKADLLLAVARHEAARVLGDQQPHLADLTTWEKWLAWRDRVIEIYDGQRAGCPLSALVSQLATPGAREIITELYEQWHRHLVTGIDALKANGATPAGLDENRAATTILTAVTGGANLLQATGDMTYLETALTDALESLRN</sequence>
<keyword evidence="1" id="KW-0805">Transcription regulation</keyword>
<keyword evidence="6" id="KW-1185">Reference proteome</keyword>
<dbReference type="InterPro" id="IPR009057">
    <property type="entry name" value="Homeodomain-like_sf"/>
</dbReference>
<dbReference type="Proteomes" id="UP000520767">
    <property type="component" value="Unassembled WGS sequence"/>
</dbReference>
<dbReference type="Gene3D" id="1.10.357.10">
    <property type="entry name" value="Tetracycline Repressor, domain 2"/>
    <property type="match status" value="1"/>
</dbReference>
<keyword evidence="3" id="KW-0804">Transcription</keyword>
<keyword evidence="2" id="KW-0238">DNA-binding</keyword>
<evidence type="ECO:0000256" key="2">
    <source>
        <dbReference type="ARBA" id="ARBA00023125"/>
    </source>
</evidence>
<accession>A0A7W7VHQ1</accession>
<reference evidence="5 6" key="1">
    <citation type="submission" date="2020-08" db="EMBL/GenBank/DDBJ databases">
        <title>Genomic Encyclopedia of Type Strains, Phase III (KMG-III): the genomes of soil and plant-associated and newly described type strains.</title>
        <authorList>
            <person name="Whitman W."/>
        </authorList>
    </citation>
    <scope>NUCLEOTIDE SEQUENCE [LARGE SCALE GENOMIC DNA]</scope>
    <source>
        <strain evidence="5 6">CECT 8960</strain>
    </source>
</reference>
<organism evidence="5 6">
    <name type="scientific">Actinophytocola algeriensis</name>
    <dbReference type="NCBI Taxonomy" id="1768010"/>
    <lineage>
        <taxon>Bacteria</taxon>
        <taxon>Bacillati</taxon>
        <taxon>Actinomycetota</taxon>
        <taxon>Actinomycetes</taxon>
        <taxon>Pseudonocardiales</taxon>
        <taxon>Pseudonocardiaceae</taxon>
    </lineage>
</organism>
<feature type="domain" description="HTH tetR-type" evidence="4">
    <location>
        <begin position="14"/>
        <end position="59"/>
    </location>
</feature>
<dbReference type="SUPFAM" id="SSF48498">
    <property type="entry name" value="Tetracyclin repressor-like, C-terminal domain"/>
    <property type="match status" value="1"/>
</dbReference>
<evidence type="ECO:0000313" key="5">
    <source>
        <dbReference type="EMBL" id="MBB4910439.1"/>
    </source>
</evidence>
<protein>
    <submittedName>
        <fullName evidence="5">AcrR family transcriptional regulator</fullName>
    </submittedName>
</protein>
<dbReference type="Pfam" id="PF00440">
    <property type="entry name" value="TetR_N"/>
    <property type="match status" value="1"/>
</dbReference>
<proteinExistence type="predicted"/>
<name>A0A7W7VHQ1_9PSEU</name>
<evidence type="ECO:0000313" key="6">
    <source>
        <dbReference type="Proteomes" id="UP000520767"/>
    </source>
</evidence>
<dbReference type="PANTHER" id="PTHR47506:SF1">
    <property type="entry name" value="HTH-TYPE TRANSCRIPTIONAL REGULATOR YJDC"/>
    <property type="match status" value="1"/>
</dbReference>
<dbReference type="InterPro" id="IPR001647">
    <property type="entry name" value="HTH_TetR"/>
</dbReference>
<dbReference type="SUPFAM" id="SSF46689">
    <property type="entry name" value="Homeodomain-like"/>
    <property type="match status" value="1"/>
</dbReference>
<dbReference type="AlphaFoldDB" id="A0A7W7VHQ1"/>
<dbReference type="PANTHER" id="PTHR47506">
    <property type="entry name" value="TRANSCRIPTIONAL REGULATORY PROTEIN"/>
    <property type="match status" value="1"/>
</dbReference>
<comment type="caution">
    <text evidence="5">The sequence shown here is derived from an EMBL/GenBank/DDBJ whole genome shotgun (WGS) entry which is preliminary data.</text>
</comment>
<dbReference type="InterPro" id="IPR036271">
    <property type="entry name" value="Tet_transcr_reg_TetR-rel_C_sf"/>
</dbReference>
<dbReference type="EMBL" id="JACHJQ010000007">
    <property type="protein sequence ID" value="MBB4910439.1"/>
    <property type="molecule type" value="Genomic_DNA"/>
</dbReference>
<dbReference type="GO" id="GO:0003677">
    <property type="term" value="F:DNA binding"/>
    <property type="evidence" value="ECO:0007669"/>
    <property type="project" value="UniProtKB-KW"/>
</dbReference>
<gene>
    <name evidence="5" type="ORF">FHR82_006697</name>
</gene>
<evidence type="ECO:0000259" key="4">
    <source>
        <dbReference type="Pfam" id="PF00440"/>
    </source>
</evidence>